<dbReference type="InterPro" id="IPR015655">
    <property type="entry name" value="PP2C"/>
</dbReference>
<dbReference type="AlphaFoldDB" id="A0AA88X5J2"/>
<feature type="compositionally biased region" description="Basic and acidic residues" evidence="1">
    <location>
        <begin position="1"/>
        <end position="13"/>
    </location>
</feature>
<comment type="caution">
    <text evidence="3">The sequence shown here is derived from an EMBL/GenBank/DDBJ whole genome shotgun (WGS) entry which is preliminary data.</text>
</comment>
<dbReference type="Proteomes" id="UP001188597">
    <property type="component" value="Unassembled WGS sequence"/>
</dbReference>
<dbReference type="GO" id="GO:0004722">
    <property type="term" value="F:protein serine/threonine phosphatase activity"/>
    <property type="evidence" value="ECO:0007669"/>
    <property type="project" value="InterPro"/>
</dbReference>
<organism evidence="3 4">
    <name type="scientific">Escallonia herrerae</name>
    <dbReference type="NCBI Taxonomy" id="1293975"/>
    <lineage>
        <taxon>Eukaryota</taxon>
        <taxon>Viridiplantae</taxon>
        <taxon>Streptophyta</taxon>
        <taxon>Embryophyta</taxon>
        <taxon>Tracheophyta</taxon>
        <taxon>Spermatophyta</taxon>
        <taxon>Magnoliopsida</taxon>
        <taxon>eudicotyledons</taxon>
        <taxon>Gunneridae</taxon>
        <taxon>Pentapetalae</taxon>
        <taxon>asterids</taxon>
        <taxon>campanulids</taxon>
        <taxon>Escalloniales</taxon>
        <taxon>Escalloniaceae</taxon>
        <taxon>Escallonia</taxon>
    </lineage>
</organism>
<gene>
    <name evidence="3" type="ORF">RJ639_027858</name>
</gene>
<evidence type="ECO:0000313" key="4">
    <source>
        <dbReference type="Proteomes" id="UP001188597"/>
    </source>
</evidence>
<dbReference type="CDD" id="cd00143">
    <property type="entry name" value="PP2Cc"/>
    <property type="match status" value="1"/>
</dbReference>
<evidence type="ECO:0000256" key="1">
    <source>
        <dbReference type="SAM" id="MobiDB-lite"/>
    </source>
</evidence>
<dbReference type="InterPro" id="IPR001932">
    <property type="entry name" value="PPM-type_phosphatase-like_dom"/>
</dbReference>
<accession>A0AA88X5J2</accession>
<proteinExistence type="predicted"/>
<feature type="region of interest" description="Disordered" evidence="1">
    <location>
        <begin position="1"/>
        <end position="39"/>
    </location>
</feature>
<dbReference type="SUPFAM" id="SSF81606">
    <property type="entry name" value="PP2C-like"/>
    <property type="match status" value="1"/>
</dbReference>
<feature type="domain" description="PPM-type phosphatase" evidence="2">
    <location>
        <begin position="1"/>
        <end position="239"/>
    </location>
</feature>
<dbReference type="Gene3D" id="3.60.40.10">
    <property type="entry name" value="PPM-type phosphatase domain"/>
    <property type="match status" value="1"/>
</dbReference>
<dbReference type="InterPro" id="IPR036457">
    <property type="entry name" value="PPM-type-like_dom_sf"/>
</dbReference>
<keyword evidence="4" id="KW-1185">Reference proteome</keyword>
<dbReference type="PANTHER" id="PTHR47992">
    <property type="entry name" value="PROTEIN PHOSPHATASE"/>
    <property type="match status" value="1"/>
</dbReference>
<reference evidence="3" key="1">
    <citation type="submission" date="2022-12" db="EMBL/GenBank/DDBJ databases">
        <title>Draft genome assemblies for two species of Escallonia (Escalloniales).</title>
        <authorList>
            <person name="Chanderbali A."/>
            <person name="Dervinis C."/>
            <person name="Anghel I."/>
            <person name="Soltis D."/>
            <person name="Soltis P."/>
            <person name="Zapata F."/>
        </authorList>
    </citation>
    <scope>NUCLEOTIDE SEQUENCE</scope>
    <source>
        <strain evidence="3">UCBG64.0493</strain>
        <tissue evidence="3">Leaf</tissue>
    </source>
</reference>
<evidence type="ECO:0000313" key="3">
    <source>
        <dbReference type="EMBL" id="KAK3040132.1"/>
    </source>
</evidence>
<protein>
    <recommendedName>
        <fullName evidence="2">PPM-type phosphatase domain-containing protein</fullName>
    </recommendedName>
</protein>
<dbReference type="EMBL" id="JAVXUP010000061">
    <property type="protein sequence ID" value="KAK3040132.1"/>
    <property type="molecule type" value="Genomic_DNA"/>
</dbReference>
<name>A0AA88X5J2_9ASTE</name>
<dbReference type="PROSITE" id="PS51746">
    <property type="entry name" value="PPM_2"/>
    <property type="match status" value="1"/>
</dbReference>
<sequence>MKDDGNDLQEKCRERRRRRIEMRRLAGGSGSGSSSADAANVAECKKVRTGEEAAGVAADASPIVGTMLVAGRLRDMEDAISPDREDELARIRACGGRVMFYNGARVEGILAMSRAIGTTWRFDPIELGDVSEDIRGDKFLKAYVTSEPEISFTRRDPEDECLILASDGLWDVLSNDLACEIARECLREKNPDLDAMLPIESKGAEALYPSRSASTAALLTRLALGRKSSDNISVIVVDLKS</sequence>
<dbReference type="SMART" id="SM00332">
    <property type="entry name" value="PP2Cc"/>
    <property type="match status" value="1"/>
</dbReference>
<dbReference type="Pfam" id="PF00481">
    <property type="entry name" value="PP2C"/>
    <property type="match status" value="1"/>
</dbReference>
<evidence type="ECO:0000259" key="2">
    <source>
        <dbReference type="PROSITE" id="PS51746"/>
    </source>
</evidence>